<reference evidence="1 2" key="2">
    <citation type="submission" date="2018-06" db="EMBL/GenBank/DDBJ databases">
        <title>Sequencing of bacterial isolates from soil warming experiment in Harvard Forest, Massachusetts, USA.</title>
        <authorList>
            <person name="Deangelis K.PhD."/>
        </authorList>
    </citation>
    <scope>NUCLEOTIDE SEQUENCE [LARGE SCALE GENOMIC DNA]</scope>
    <source>
        <strain evidence="1 2">GAS496</strain>
    </source>
</reference>
<reference evidence="2" key="1">
    <citation type="submission" date="2018-05" db="EMBL/GenBank/DDBJ databases">
        <authorList>
            <person name="Deangelis K."/>
            <person name="Huntemann M."/>
            <person name="Clum A."/>
            <person name="Pillay M."/>
            <person name="Palaniappan K."/>
            <person name="Varghese N."/>
            <person name="Mikhailova N."/>
            <person name="Stamatis D."/>
            <person name="Reddy T."/>
            <person name="Daum C."/>
            <person name="Shapiro N."/>
            <person name="Ivanova N."/>
            <person name="Kyrpides N."/>
            <person name="Woyke T."/>
        </authorList>
    </citation>
    <scope>NUCLEOTIDE SEQUENCE [LARGE SCALE GENOMIC DNA]</scope>
    <source>
        <strain evidence="2">GAS496</strain>
    </source>
</reference>
<evidence type="ECO:0000313" key="1">
    <source>
        <dbReference type="EMBL" id="PXX00915.1"/>
    </source>
</evidence>
<protein>
    <submittedName>
        <fullName evidence="1">Uncharacterized protein</fullName>
    </submittedName>
</protein>
<gene>
    <name evidence="1" type="ORF">C8E89_13157</name>
</gene>
<accession>A0A318HFB4</accession>
<comment type="caution">
    <text evidence="1">The sequence shown here is derived from an EMBL/GenBank/DDBJ whole genome shotgun (WGS) entry which is preliminary data.</text>
</comment>
<dbReference type="AlphaFoldDB" id="A0A318HFB4"/>
<dbReference type="EMBL" id="QJJU01000031">
    <property type="protein sequence ID" value="PXX00915.1"/>
    <property type="molecule type" value="Genomic_DNA"/>
</dbReference>
<evidence type="ECO:0000313" key="2">
    <source>
        <dbReference type="Proteomes" id="UP000247781"/>
    </source>
</evidence>
<sequence>MPSANAMRRTEILMFNGMDELDDGDVLTSG</sequence>
<proteinExistence type="predicted"/>
<organism evidence="1 2">
    <name type="scientific">Mycolicibacterium moriokaense</name>
    <dbReference type="NCBI Taxonomy" id="39691"/>
    <lineage>
        <taxon>Bacteria</taxon>
        <taxon>Bacillati</taxon>
        <taxon>Actinomycetota</taxon>
        <taxon>Actinomycetes</taxon>
        <taxon>Mycobacteriales</taxon>
        <taxon>Mycobacteriaceae</taxon>
        <taxon>Mycolicibacterium</taxon>
    </lineage>
</organism>
<keyword evidence="2" id="KW-1185">Reference proteome</keyword>
<name>A0A318HFB4_9MYCO</name>
<dbReference type="Proteomes" id="UP000247781">
    <property type="component" value="Unassembled WGS sequence"/>
</dbReference>